<dbReference type="RefSeq" id="WP_133141163.1">
    <property type="nucleotide sequence ID" value="NZ_CAAAII010000004.1"/>
</dbReference>
<dbReference type="STRING" id="452.Lspi_2809"/>
<dbReference type="InterPro" id="IPR011008">
    <property type="entry name" value="Dimeric_a/b-barrel"/>
</dbReference>
<dbReference type="OrthoDB" id="9812192at2"/>
<gene>
    <name evidence="2" type="ORF">Lspi_2809</name>
</gene>
<dbReference type="Gene3D" id="3.30.70.100">
    <property type="match status" value="1"/>
</dbReference>
<evidence type="ECO:0000313" key="3">
    <source>
        <dbReference type="Proteomes" id="UP000054877"/>
    </source>
</evidence>
<comment type="caution">
    <text evidence="2">The sequence shown here is derived from an EMBL/GenBank/DDBJ whole genome shotgun (WGS) entry which is preliminary data.</text>
</comment>
<dbReference type="AlphaFoldDB" id="A0A0W0YW92"/>
<dbReference type="PANTHER" id="PTHR33336">
    <property type="entry name" value="QUINOL MONOOXYGENASE YGIN-RELATED"/>
    <property type="match status" value="1"/>
</dbReference>
<feature type="domain" description="ABM" evidence="1">
    <location>
        <begin position="5"/>
        <end position="74"/>
    </location>
</feature>
<accession>A0A0W0YW92</accession>
<organism evidence="2 3">
    <name type="scientific">Legionella spiritensis</name>
    <dbReference type="NCBI Taxonomy" id="452"/>
    <lineage>
        <taxon>Bacteria</taxon>
        <taxon>Pseudomonadati</taxon>
        <taxon>Pseudomonadota</taxon>
        <taxon>Gammaproteobacteria</taxon>
        <taxon>Legionellales</taxon>
        <taxon>Legionellaceae</taxon>
        <taxon>Legionella</taxon>
    </lineage>
</organism>
<dbReference type="EC" id="1.-.-.-" evidence="2"/>
<reference evidence="2 3" key="1">
    <citation type="submission" date="2015-11" db="EMBL/GenBank/DDBJ databases">
        <title>Genomic analysis of 38 Legionella species identifies large and diverse effector repertoires.</title>
        <authorList>
            <person name="Burstein D."/>
            <person name="Amaro F."/>
            <person name="Zusman T."/>
            <person name="Lifshitz Z."/>
            <person name="Cohen O."/>
            <person name="Gilbert J.A."/>
            <person name="Pupko T."/>
            <person name="Shuman H.A."/>
            <person name="Segal G."/>
        </authorList>
    </citation>
    <scope>NUCLEOTIDE SEQUENCE [LARGE SCALE GENOMIC DNA]</scope>
    <source>
        <strain evidence="2 3">Mt.St.Helens-9</strain>
    </source>
</reference>
<dbReference type="SUPFAM" id="SSF54909">
    <property type="entry name" value="Dimeric alpha+beta barrel"/>
    <property type="match status" value="1"/>
</dbReference>
<keyword evidence="2" id="KW-0503">Monooxygenase</keyword>
<dbReference type="PANTHER" id="PTHR33336:SF3">
    <property type="entry name" value="ABM DOMAIN-CONTAINING PROTEIN"/>
    <property type="match status" value="1"/>
</dbReference>
<dbReference type="Pfam" id="PF03992">
    <property type="entry name" value="ABM"/>
    <property type="match status" value="1"/>
</dbReference>
<name>A0A0W0YW92_LEGSP</name>
<dbReference type="InterPro" id="IPR007138">
    <property type="entry name" value="ABM_dom"/>
</dbReference>
<dbReference type="GO" id="GO:0004497">
    <property type="term" value="F:monooxygenase activity"/>
    <property type="evidence" value="ECO:0007669"/>
    <property type="project" value="UniProtKB-KW"/>
</dbReference>
<dbReference type="PROSITE" id="PS51725">
    <property type="entry name" value="ABM"/>
    <property type="match status" value="1"/>
</dbReference>
<proteinExistence type="predicted"/>
<protein>
    <submittedName>
        <fullName evidence="2">Putative monooxygenase</fullName>
        <ecNumber evidence="2">1.-.-.-</ecNumber>
    </submittedName>
</protein>
<evidence type="ECO:0000313" key="2">
    <source>
        <dbReference type="EMBL" id="KTD61189.1"/>
    </source>
</evidence>
<keyword evidence="3" id="KW-1185">Reference proteome</keyword>
<dbReference type="PATRIC" id="fig|452.5.peg.3111"/>
<evidence type="ECO:0000259" key="1">
    <source>
        <dbReference type="PROSITE" id="PS51725"/>
    </source>
</evidence>
<dbReference type="Proteomes" id="UP000054877">
    <property type="component" value="Unassembled WGS sequence"/>
</dbReference>
<dbReference type="InterPro" id="IPR050744">
    <property type="entry name" value="AI-2_Isomerase_LsrG"/>
</dbReference>
<keyword evidence="2" id="KW-0560">Oxidoreductase</keyword>
<sequence length="74" mass="8575">MPKPHTVIVVLEARAGKEQALASGLKAVVKPSRSEDTCLEYRLHQNSDNPTQFVLYEQWESREKYQEQFTKLIL</sequence>
<dbReference type="EMBL" id="LNYX01000034">
    <property type="protein sequence ID" value="KTD61189.1"/>
    <property type="molecule type" value="Genomic_DNA"/>
</dbReference>